<feature type="domain" description="ABC3 transporter permease C-terminal" evidence="8">
    <location>
        <begin position="272"/>
        <end position="394"/>
    </location>
</feature>
<reference evidence="11 13" key="2">
    <citation type="journal article" date="2019" name="Microbiome">
        <title>Annotated bacterial chromosomes from frame-shift-corrected long-read metagenomic data.</title>
        <authorList>
            <person name="Arumugam K."/>
            <person name="Bagci C."/>
            <person name="Bessarab I."/>
            <person name="Beier S."/>
            <person name="Buchfink B."/>
            <person name="Gorska A."/>
            <person name="Qiu G."/>
            <person name="Huson D.H."/>
            <person name="Williams R.B.H."/>
        </authorList>
    </citation>
    <scope>NUCLEOTIDE SEQUENCE [LARGE SCALE GENOMIC DNA]</scope>
    <source>
        <strain evidence="11">SSA1</strain>
    </source>
</reference>
<evidence type="ECO:0000313" key="11">
    <source>
        <dbReference type="EMBL" id="QLH48495.1"/>
    </source>
</evidence>
<dbReference type="PANTHER" id="PTHR30489:SF0">
    <property type="entry name" value="LIPOPROTEIN-RELEASING SYSTEM TRANSMEMBRANE PROTEIN LOLE"/>
    <property type="match status" value="1"/>
</dbReference>
<dbReference type="GO" id="GO:0098797">
    <property type="term" value="C:plasma membrane protein complex"/>
    <property type="evidence" value="ECO:0007669"/>
    <property type="project" value="TreeGrafter"/>
</dbReference>
<dbReference type="PANTHER" id="PTHR30489">
    <property type="entry name" value="LIPOPROTEIN-RELEASING SYSTEM TRANSMEMBRANE PROTEIN LOLE"/>
    <property type="match status" value="1"/>
</dbReference>
<dbReference type="Pfam" id="PF02687">
    <property type="entry name" value="FtsX"/>
    <property type="match status" value="1"/>
</dbReference>
<dbReference type="Proteomes" id="UP000509684">
    <property type="component" value="Chromosome"/>
</dbReference>
<sequence>MIKLALRNLLGHKLRTGMTFGAVLFGVISLVLSGGFIEDMFIQLREAVIHSQFGHLQINAQGFFEKGARAPDRFMIDDPEPLRRQIARLPQVADVMARVSFSGLLSAGRTDRSIIGEGIEPNRESKLGTFIRIESGRALNDQDQYKIIVGKGLADAFKVGVGDRVIVLVSTSGGALNTLEFEVVGTFRSFSRDYDGRAVRIPLADAQELLNARGINTLVVSLKDSLDTVRVAGLLARQLDAEKFEIKKWNELTDFYDKTVTLYDRQFGVLRLIVLIMVLLGVANSVNMSAFERVGEFGTMMALGNRRIDVFRLVITENVLIGVIGSSTGLLIGVVLAWVISAIGIPMPPPPSSEVGYMAQIQVVPQELVLAFTIGLVATVSASIFPARRVTRIPVVDALRQNV</sequence>
<keyword evidence="5 7" id="KW-1133">Transmembrane helix</keyword>
<feature type="transmembrane region" description="Helical" evidence="7">
    <location>
        <begin position="268"/>
        <end position="290"/>
    </location>
</feature>
<keyword evidence="3" id="KW-1003">Cell membrane</keyword>
<dbReference type="STRING" id="1453999.AW06_002460"/>
<keyword evidence="10" id="KW-0449">Lipoprotein</keyword>
<evidence type="ECO:0000256" key="5">
    <source>
        <dbReference type="ARBA" id="ARBA00022989"/>
    </source>
</evidence>
<dbReference type="Proteomes" id="UP000021315">
    <property type="component" value="Unassembled WGS sequence"/>
</dbReference>
<feature type="domain" description="MacB-like periplasmic core" evidence="9">
    <location>
        <begin position="16"/>
        <end position="232"/>
    </location>
</feature>
<dbReference type="EMBL" id="JDST02000054">
    <property type="protein sequence ID" value="KFB76468.1"/>
    <property type="molecule type" value="Genomic_DNA"/>
</dbReference>
<keyword evidence="6 7" id="KW-0472">Membrane</keyword>
<organism evidence="10 12">
    <name type="scientific">Candidatus Accumulibacter cognatus</name>
    <dbReference type="NCBI Taxonomy" id="2954383"/>
    <lineage>
        <taxon>Bacteria</taxon>
        <taxon>Pseudomonadati</taxon>
        <taxon>Pseudomonadota</taxon>
        <taxon>Betaproteobacteria</taxon>
        <taxon>Candidatus Accumulibacter</taxon>
    </lineage>
</organism>
<dbReference type="Pfam" id="PF12704">
    <property type="entry name" value="MacB_PCD"/>
    <property type="match status" value="1"/>
</dbReference>
<evidence type="ECO:0000313" key="10">
    <source>
        <dbReference type="EMBL" id="KFB76468.1"/>
    </source>
</evidence>
<keyword evidence="4 7" id="KW-0812">Transmembrane</keyword>
<dbReference type="InterPro" id="IPR003838">
    <property type="entry name" value="ABC3_permease_C"/>
</dbReference>
<gene>
    <name evidence="10" type="primary">lolE_1</name>
    <name evidence="10" type="ORF">AW06_002460</name>
    <name evidence="11" type="ORF">HWD57_00830</name>
</gene>
<dbReference type="AlphaFoldDB" id="A0A080M5G3"/>
<accession>A0A080M5G3</accession>
<evidence type="ECO:0000259" key="9">
    <source>
        <dbReference type="Pfam" id="PF12704"/>
    </source>
</evidence>
<evidence type="ECO:0000256" key="1">
    <source>
        <dbReference type="ARBA" id="ARBA00004651"/>
    </source>
</evidence>
<keyword evidence="12" id="KW-1185">Reference proteome</keyword>
<proteinExistence type="inferred from homology"/>
<evidence type="ECO:0000256" key="7">
    <source>
        <dbReference type="SAM" id="Phobius"/>
    </source>
</evidence>
<dbReference type="EMBL" id="CP058708">
    <property type="protein sequence ID" value="QLH48495.1"/>
    <property type="molecule type" value="Genomic_DNA"/>
</dbReference>
<evidence type="ECO:0000313" key="13">
    <source>
        <dbReference type="Proteomes" id="UP000509684"/>
    </source>
</evidence>
<name>A0A080M5G3_9PROT</name>
<reference evidence="10 12" key="1">
    <citation type="submission" date="2014-02" db="EMBL/GenBank/DDBJ databases">
        <title>Expanding our view of genomic diversity in Candidatus Accumulibacter clades.</title>
        <authorList>
            <person name="Skennerton C.T."/>
            <person name="Barr J.J."/>
            <person name="Slater F.R."/>
            <person name="Bond P.L."/>
            <person name="Tyson G.W."/>
        </authorList>
    </citation>
    <scope>NUCLEOTIDE SEQUENCE [LARGE SCALE GENOMIC DNA]</scope>
    <source>
        <strain evidence="12">SK-02</strain>
    </source>
</reference>
<protein>
    <submittedName>
        <fullName evidence="11">ABC transporter permease</fullName>
    </submittedName>
    <submittedName>
        <fullName evidence="10">Lipoprotein-releasing system transmembrane protein LolE</fullName>
    </submittedName>
</protein>
<dbReference type="RefSeq" id="WP_034949612.1">
    <property type="nucleotide sequence ID" value="NZ_JDST02000054.1"/>
</dbReference>
<evidence type="ECO:0000256" key="2">
    <source>
        <dbReference type="ARBA" id="ARBA00005236"/>
    </source>
</evidence>
<evidence type="ECO:0000256" key="6">
    <source>
        <dbReference type="ARBA" id="ARBA00023136"/>
    </source>
</evidence>
<evidence type="ECO:0000259" key="8">
    <source>
        <dbReference type="Pfam" id="PF02687"/>
    </source>
</evidence>
<comment type="subcellular location">
    <subcellularLocation>
        <location evidence="1">Cell membrane</location>
        <topology evidence="1">Multi-pass membrane protein</topology>
    </subcellularLocation>
</comment>
<feature type="transmembrane region" description="Helical" evidence="7">
    <location>
        <begin position="310"/>
        <end position="343"/>
    </location>
</feature>
<evidence type="ECO:0000256" key="3">
    <source>
        <dbReference type="ARBA" id="ARBA00022475"/>
    </source>
</evidence>
<dbReference type="InterPro" id="IPR051447">
    <property type="entry name" value="Lipoprotein-release_system"/>
</dbReference>
<dbReference type="GO" id="GO:0044874">
    <property type="term" value="P:lipoprotein localization to outer membrane"/>
    <property type="evidence" value="ECO:0007669"/>
    <property type="project" value="TreeGrafter"/>
</dbReference>
<feature type="transmembrane region" description="Helical" evidence="7">
    <location>
        <begin position="363"/>
        <end position="385"/>
    </location>
</feature>
<comment type="similarity">
    <text evidence="2">Belongs to the ABC-4 integral membrane protein family. LolC/E subfamily.</text>
</comment>
<feature type="transmembrane region" description="Helical" evidence="7">
    <location>
        <begin position="20"/>
        <end position="37"/>
    </location>
</feature>
<evidence type="ECO:0000313" key="12">
    <source>
        <dbReference type="Proteomes" id="UP000021315"/>
    </source>
</evidence>
<accession>A0A7D5N7P9</accession>
<evidence type="ECO:0000256" key="4">
    <source>
        <dbReference type="ARBA" id="ARBA00022692"/>
    </source>
</evidence>
<reference evidence="11" key="3">
    <citation type="submission" date="2020-06" db="EMBL/GenBank/DDBJ databases">
        <authorList>
            <person name="Arumugam K."/>
            <person name="Besarab I."/>
            <person name="Haryono M."/>
            <person name="Bagci C."/>
            <person name="Beier S."/>
            <person name="Buchfink B."/>
            <person name="Gorska A."/>
            <person name="Qiu G."/>
            <person name="Huson D.H."/>
            <person name="Williams R.B."/>
        </authorList>
    </citation>
    <scope>NUCLEOTIDE SEQUENCE</scope>
    <source>
        <strain evidence="11">SSA1</strain>
    </source>
</reference>
<dbReference type="KEGG" id="acog:HWD57_00830"/>
<dbReference type="InterPro" id="IPR025857">
    <property type="entry name" value="MacB_PCD"/>
</dbReference>